<dbReference type="Pfam" id="PF02787">
    <property type="entry name" value="CPSase_L_D3"/>
    <property type="match status" value="1"/>
</dbReference>
<feature type="binding site" evidence="16">
    <location>
        <position position="779"/>
    </location>
    <ligand>
        <name>ATP</name>
        <dbReference type="ChEBI" id="CHEBI:30616"/>
        <label>2</label>
    </ligand>
</feature>
<comment type="pathway">
    <text evidence="2 16">Amino-acid biosynthesis; L-arginine biosynthesis; carbamoyl phosphate from bicarbonate: step 1/1.</text>
</comment>
<dbReference type="AlphaFoldDB" id="A0A372LEG1"/>
<dbReference type="InterPro" id="IPR058047">
    <property type="entry name" value="CPSase_preATP-grasp"/>
</dbReference>
<evidence type="ECO:0000256" key="2">
    <source>
        <dbReference type="ARBA" id="ARBA00005077"/>
    </source>
</evidence>
<dbReference type="SUPFAM" id="SSF48108">
    <property type="entry name" value="Carbamoyl phosphate synthetase, large subunit connection domain"/>
    <property type="match status" value="1"/>
</dbReference>
<comment type="pathway">
    <text evidence="16">Pyrimidine metabolism; UMP biosynthesis via de novo pathway; (S)-dihydroorotate from bicarbonate: step 1/3.</text>
</comment>
<dbReference type="PROSITE" id="PS00867">
    <property type="entry name" value="CPSASE_2"/>
    <property type="match status" value="2"/>
</dbReference>
<evidence type="ECO:0000259" key="17">
    <source>
        <dbReference type="PROSITE" id="PS50975"/>
    </source>
</evidence>
<dbReference type="InterPro" id="IPR005479">
    <property type="entry name" value="CPAse_ATP-bd"/>
</dbReference>
<accession>A0A372LEG1</accession>
<dbReference type="Gene3D" id="3.40.50.20">
    <property type="match status" value="2"/>
</dbReference>
<feature type="binding site" evidence="16">
    <location>
        <position position="835"/>
    </location>
    <ligand>
        <name>Mn(2+)</name>
        <dbReference type="ChEBI" id="CHEBI:29035"/>
        <label>4</label>
    </ligand>
</feature>
<feature type="binding site" evidence="16">
    <location>
        <position position="298"/>
    </location>
    <ligand>
        <name>Mg(2+)</name>
        <dbReference type="ChEBI" id="CHEBI:18420"/>
        <label>1</label>
    </ligand>
</feature>
<dbReference type="OrthoDB" id="9804197at2"/>
<dbReference type="GO" id="GO:0006541">
    <property type="term" value="P:glutamine metabolic process"/>
    <property type="evidence" value="ECO:0007669"/>
    <property type="project" value="TreeGrafter"/>
</dbReference>
<feature type="region of interest" description="Allosteric domain" evidence="16">
    <location>
        <begin position="932"/>
        <end position="1039"/>
    </location>
</feature>
<evidence type="ECO:0000256" key="5">
    <source>
        <dbReference type="ARBA" id="ARBA00022598"/>
    </source>
</evidence>
<feature type="region of interest" description="Carboxyphosphate synthetic domain" evidence="16">
    <location>
        <begin position="1"/>
        <end position="401"/>
    </location>
</feature>
<dbReference type="HAMAP" id="MF_01210_B">
    <property type="entry name" value="CPSase_L_chain_B"/>
    <property type="match status" value="1"/>
</dbReference>
<feature type="binding site" evidence="16">
    <location>
        <position position="298"/>
    </location>
    <ligand>
        <name>Mn(2+)</name>
        <dbReference type="ChEBI" id="CHEBI:29035"/>
        <label>1</label>
    </ligand>
</feature>
<gene>
    <name evidence="16" type="primary">carB</name>
    <name evidence="18" type="ORF">D0466_09445</name>
</gene>
<feature type="binding site" evidence="16">
    <location>
        <position position="300"/>
    </location>
    <ligand>
        <name>Mg(2+)</name>
        <dbReference type="ChEBI" id="CHEBI:18420"/>
        <label>2</label>
    </ligand>
</feature>
<feature type="binding site" evidence="16">
    <location>
        <position position="175"/>
    </location>
    <ligand>
        <name>ATP</name>
        <dbReference type="ChEBI" id="CHEBI:30616"/>
        <label>1</label>
    </ligand>
</feature>
<evidence type="ECO:0000256" key="8">
    <source>
        <dbReference type="ARBA" id="ARBA00022737"/>
    </source>
</evidence>
<evidence type="ECO:0000256" key="10">
    <source>
        <dbReference type="ARBA" id="ARBA00022840"/>
    </source>
</evidence>
<evidence type="ECO:0000256" key="3">
    <source>
        <dbReference type="ARBA" id="ARBA00009799"/>
    </source>
</evidence>
<feature type="binding site" evidence="16">
    <location>
        <position position="833"/>
    </location>
    <ligand>
        <name>Mn(2+)</name>
        <dbReference type="ChEBI" id="CHEBI:29035"/>
        <label>4</label>
    </ligand>
</feature>
<feature type="binding site" evidence="16">
    <location>
        <position position="778"/>
    </location>
    <ligand>
        <name>ATP</name>
        <dbReference type="ChEBI" id="CHEBI:30616"/>
        <label>2</label>
    </ligand>
</feature>
<evidence type="ECO:0000256" key="9">
    <source>
        <dbReference type="ARBA" id="ARBA00022741"/>
    </source>
</evidence>
<dbReference type="InterPro" id="IPR011761">
    <property type="entry name" value="ATP-grasp"/>
</dbReference>
<keyword evidence="19" id="KW-1185">Reference proteome</keyword>
<dbReference type="FunFam" id="3.30.470.20:FF:000001">
    <property type="entry name" value="Carbamoyl-phosphate synthase large chain"/>
    <property type="match status" value="1"/>
</dbReference>
<evidence type="ECO:0000256" key="7">
    <source>
        <dbReference type="ARBA" id="ARBA00022723"/>
    </source>
</evidence>
<dbReference type="SUPFAM" id="SSF52440">
    <property type="entry name" value="PreATP-grasp domain"/>
    <property type="match status" value="2"/>
</dbReference>
<keyword evidence="13" id="KW-0464">Manganese</keyword>
<dbReference type="GO" id="GO:0004088">
    <property type="term" value="F:carbamoyl-phosphate synthase (glutamine-hydrolyzing) activity"/>
    <property type="evidence" value="ECO:0007669"/>
    <property type="project" value="UniProtKB-UniRule"/>
</dbReference>
<comment type="cofactor">
    <cofactor evidence="1">
        <name>Mn(2+)</name>
        <dbReference type="ChEBI" id="CHEBI:29035"/>
    </cofactor>
</comment>
<dbReference type="FunFam" id="3.40.50.20:FF:000001">
    <property type="entry name" value="Carbamoyl-phosphate synthase large chain"/>
    <property type="match status" value="2"/>
</dbReference>
<feature type="binding site" evidence="16">
    <location>
        <position position="749"/>
    </location>
    <ligand>
        <name>ATP</name>
        <dbReference type="ChEBI" id="CHEBI:30616"/>
        <label>2</label>
    </ligand>
</feature>
<dbReference type="EC" id="6.3.4.16" evidence="16"/>
<dbReference type="GO" id="GO:0004087">
    <property type="term" value="F:carbamoyl-phosphate synthase (ammonia) activity"/>
    <property type="evidence" value="ECO:0007669"/>
    <property type="project" value="UniProtKB-EC"/>
</dbReference>
<dbReference type="Gene3D" id="3.30.1490.20">
    <property type="entry name" value="ATP-grasp fold, A domain"/>
    <property type="match status" value="1"/>
</dbReference>
<feature type="domain" description="ATP-grasp" evidence="17">
    <location>
        <begin position="133"/>
        <end position="327"/>
    </location>
</feature>
<feature type="binding site" evidence="16">
    <location>
        <position position="208"/>
    </location>
    <ligand>
        <name>ATP</name>
        <dbReference type="ChEBI" id="CHEBI:30616"/>
        <label>1</label>
    </ligand>
</feature>
<evidence type="ECO:0000313" key="18">
    <source>
        <dbReference type="EMBL" id="RFU64143.1"/>
    </source>
</evidence>
<reference evidence="18 19" key="1">
    <citation type="submission" date="2018-08" db="EMBL/GenBank/DDBJ databases">
        <title>Bacillus chawlae sp. nov., Bacillus glennii sp. nov., and Bacillus saganii sp. nov. Isolated from the Vehicle Assembly Building at Kennedy Space Center where the Viking Spacecraft were Assembled.</title>
        <authorList>
            <person name="Seuylemezian A."/>
            <person name="Vaishampayan P."/>
        </authorList>
    </citation>
    <scope>NUCLEOTIDE SEQUENCE [LARGE SCALE GENOMIC DNA]</scope>
    <source>
        <strain evidence="18 19">V44-8</strain>
    </source>
</reference>
<dbReference type="PROSITE" id="PS50975">
    <property type="entry name" value="ATP_GRASP"/>
    <property type="match status" value="2"/>
</dbReference>
<feature type="binding site" evidence="16">
    <location>
        <position position="284"/>
    </location>
    <ligand>
        <name>Mg(2+)</name>
        <dbReference type="ChEBI" id="CHEBI:18420"/>
        <label>1</label>
    </ligand>
</feature>
<comment type="similarity">
    <text evidence="3 16">Belongs to the CarB family.</text>
</comment>
<dbReference type="GO" id="GO:0006526">
    <property type="term" value="P:L-arginine biosynthetic process"/>
    <property type="evidence" value="ECO:0007669"/>
    <property type="project" value="UniProtKB-UniRule"/>
</dbReference>
<feature type="binding site" evidence="16">
    <location>
        <position position="833"/>
    </location>
    <ligand>
        <name>Mg(2+)</name>
        <dbReference type="ChEBI" id="CHEBI:18420"/>
        <label>3</label>
    </ligand>
</feature>
<evidence type="ECO:0000256" key="15">
    <source>
        <dbReference type="ARBA" id="ARBA00048816"/>
    </source>
</evidence>
<feature type="binding site" evidence="16">
    <location>
        <position position="284"/>
    </location>
    <ligand>
        <name>Mn(2+)</name>
        <dbReference type="ChEBI" id="CHEBI:29035"/>
        <label>1</label>
    </ligand>
</feature>
<comment type="cofactor">
    <cofactor evidence="16">
        <name>Mg(2+)</name>
        <dbReference type="ChEBI" id="CHEBI:18420"/>
    </cofactor>
    <cofactor evidence="16">
        <name>Mn(2+)</name>
        <dbReference type="ChEBI" id="CHEBI:29035"/>
    </cofactor>
    <text evidence="16">Binds 4 Mg(2+) or Mn(2+) ions per subunit.</text>
</comment>
<comment type="domain">
    <text evidence="16">The large subunit is composed of 2 ATP-grasp domains that are involved in binding the 2 ATP molecules needed for carbamoyl phosphate synthesis. The N-terminal ATP-grasp domain (referred to as the carboxyphosphate synthetic component) catalyzes the ATP-dependent phosphorylation of hydrogencarbonate to carboxyphosphate and the subsequent nucleophilic attack by ammonia to form a carbamate intermediate. The C-terminal ATP-grasp domain (referred to as the carbamoyl phosphate synthetic component) then catalyzes the phosphorylation of carbamate with the second ATP to form the end product carbamoyl phosphate. The reactive and unstable enzyme intermediates are sequentially channeled from one active site to the next through the interior of the protein over a distance of at least 96 A.</text>
</comment>
<feature type="domain" description="ATP-grasp" evidence="17">
    <location>
        <begin position="674"/>
        <end position="862"/>
    </location>
</feature>
<feature type="binding site" evidence="16">
    <location>
        <position position="300"/>
    </location>
    <ligand>
        <name>Mn(2+)</name>
        <dbReference type="ChEBI" id="CHEBI:29035"/>
        <label>2</label>
    </ligand>
</feature>
<feature type="binding site" evidence="16">
    <location>
        <position position="753"/>
    </location>
    <ligand>
        <name>ATP</name>
        <dbReference type="ChEBI" id="CHEBI:30616"/>
        <label>2</label>
    </ligand>
</feature>
<keyword evidence="7" id="KW-0479">Metal-binding</keyword>
<feature type="binding site" evidence="16">
    <location>
        <position position="710"/>
    </location>
    <ligand>
        <name>ATP</name>
        <dbReference type="ChEBI" id="CHEBI:30616"/>
        <label>2</label>
    </ligand>
</feature>
<dbReference type="InterPro" id="IPR005480">
    <property type="entry name" value="CPSase_lsu_oligo"/>
</dbReference>
<feature type="binding site" evidence="16">
    <location>
        <position position="210"/>
    </location>
    <ligand>
        <name>ATP</name>
        <dbReference type="ChEBI" id="CHEBI:30616"/>
        <label>1</label>
    </ligand>
</feature>
<feature type="binding site" evidence="16">
    <location>
        <position position="821"/>
    </location>
    <ligand>
        <name>Mn(2+)</name>
        <dbReference type="ChEBI" id="CHEBI:29035"/>
        <label>3</label>
    </ligand>
</feature>
<dbReference type="InterPro" id="IPR016185">
    <property type="entry name" value="PreATP-grasp_dom_sf"/>
</dbReference>
<dbReference type="EC" id="6.3.5.5" evidence="16"/>
<keyword evidence="10 16" id="KW-0067">ATP-binding</keyword>
<feature type="binding site" evidence="16">
    <location>
        <position position="243"/>
    </location>
    <ligand>
        <name>ATP</name>
        <dbReference type="ChEBI" id="CHEBI:30616"/>
        <label>1</label>
    </ligand>
</feature>
<comment type="catalytic activity">
    <reaction evidence="15 16">
        <text>hydrogencarbonate + L-glutamine + 2 ATP + H2O = carbamoyl phosphate + L-glutamate + 2 ADP + phosphate + 2 H(+)</text>
        <dbReference type="Rhea" id="RHEA:18633"/>
        <dbReference type="ChEBI" id="CHEBI:15377"/>
        <dbReference type="ChEBI" id="CHEBI:15378"/>
        <dbReference type="ChEBI" id="CHEBI:17544"/>
        <dbReference type="ChEBI" id="CHEBI:29985"/>
        <dbReference type="ChEBI" id="CHEBI:30616"/>
        <dbReference type="ChEBI" id="CHEBI:43474"/>
        <dbReference type="ChEBI" id="CHEBI:58228"/>
        <dbReference type="ChEBI" id="CHEBI:58359"/>
        <dbReference type="ChEBI" id="CHEBI:456216"/>
        <dbReference type="EC" id="6.3.5.5"/>
    </reaction>
</comment>
<dbReference type="FunFam" id="1.10.1030.10:FF:000002">
    <property type="entry name" value="Carbamoyl-phosphate synthase large chain"/>
    <property type="match status" value="1"/>
</dbReference>
<dbReference type="GO" id="GO:0046872">
    <property type="term" value="F:metal ion binding"/>
    <property type="evidence" value="ECO:0007669"/>
    <property type="project" value="UniProtKB-KW"/>
</dbReference>
<dbReference type="InterPro" id="IPR036897">
    <property type="entry name" value="CarbamoylP_synth_lsu_oligo_sf"/>
</dbReference>
<evidence type="ECO:0000256" key="1">
    <source>
        <dbReference type="ARBA" id="ARBA00001936"/>
    </source>
</evidence>
<dbReference type="Pfam" id="PF02786">
    <property type="entry name" value="CPSase_L_D2"/>
    <property type="match status" value="2"/>
</dbReference>
<proteinExistence type="inferred from homology"/>
<evidence type="ECO:0000256" key="12">
    <source>
        <dbReference type="ARBA" id="ARBA00022975"/>
    </source>
</evidence>
<dbReference type="NCBIfam" id="TIGR01369">
    <property type="entry name" value="CPSaseII_lrg"/>
    <property type="match status" value="1"/>
</dbReference>
<dbReference type="InterPro" id="IPR005483">
    <property type="entry name" value="CPSase_dom"/>
</dbReference>
<dbReference type="UniPathway" id="UPA00068">
    <property type="reaction ID" value="UER00171"/>
</dbReference>
<organism evidence="18 19">
    <name type="scientific">Peribacillus glennii</name>
    <dbReference type="NCBI Taxonomy" id="2303991"/>
    <lineage>
        <taxon>Bacteria</taxon>
        <taxon>Bacillati</taxon>
        <taxon>Bacillota</taxon>
        <taxon>Bacilli</taxon>
        <taxon>Bacillales</taxon>
        <taxon>Bacillaceae</taxon>
        <taxon>Peribacillus</taxon>
    </lineage>
</organism>
<dbReference type="InterPro" id="IPR013815">
    <property type="entry name" value="ATP_grasp_subdomain_1"/>
</dbReference>
<keyword evidence="9 16" id="KW-0547">Nucleotide-binding</keyword>
<dbReference type="RefSeq" id="WP_117322326.1">
    <property type="nucleotide sequence ID" value="NZ_QVTD01000004.1"/>
</dbReference>
<feature type="binding site" evidence="16">
    <location>
        <position position="215"/>
    </location>
    <ligand>
        <name>ATP</name>
        <dbReference type="ChEBI" id="CHEBI:30616"/>
        <label>1</label>
    </ligand>
</feature>
<keyword evidence="6 16" id="KW-0028">Amino-acid biosynthesis</keyword>
<dbReference type="NCBIfam" id="NF003671">
    <property type="entry name" value="PRK05294.1"/>
    <property type="match status" value="1"/>
</dbReference>
<name>A0A372LEG1_9BACI</name>
<feature type="binding site" evidence="16">
    <location>
        <position position="129"/>
    </location>
    <ligand>
        <name>ATP</name>
        <dbReference type="ChEBI" id="CHEBI:30616"/>
        <label>1</label>
    </ligand>
</feature>
<feature type="binding site" evidence="16">
    <location>
        <position position="176"/>
    </location>
    <ligand>
        <name>ATP</name>
        <dbReference type="ChEBI" id="CHEBI:30616"/>
        <label>1</label>
    </ligand>
</feature>
<evidence type="ECO:0000256" key="14">
    <source>
        <dbReference type="ARBA" id="ARBA00047359"/>
    </source>
</evidence>
<feature type="binding site" evidence="16">
    <location>
        <position position="242"/>
    </location>
    <ligand>
        <name>ATP</name>
        <dbReference type="ChEBI" id="CHEBI:30616"/>
        <label>1</label>
    </ligand>
</feature>
<feature type="binding site" evidence="16">
    <location>
        <position position="241"/>
    </location>
    <ligand>
        <name>ATP</name>
        <dbReference type="ChEBI" id="CHEBI:30616"/>
        <label>1</label>
    </ligand>
</feature>
<evidence type="ECO:0000256" key="11">
    <source>
        <dbReference type="ARBA" id="ARBA00022842"/>
    </source>
</evidence>
<keyword evidence="5 16" id="KW-0436">Ligase</keyword>
<feature type="binding site" evidence="16">
    <location>
        <position position="833"/>
    </location>
    <ligand>
        <name>Mn(2+)</name>
        <dbReference type="ChEBI" id="CHEBI:29035"/>
        <label>3</label>
    </ligand>
</feature>
<dbReference type="Gene3D" id="3.30.470.20">
    <property type="entry name" value="ATP-grasp fold, B domain"/>
    <property type="match status" value="2"/>
</dbReference>
<feature type="binding site" evidence="16">
    <location>
        <position position="284"/>
    </location>
    <ligand>
        <name>ATP</name>
        <dbReference type="ChEBI" id="CHEBI:30616"/>
        <label>1</label>
    </ligand>
</feature>
<dbReference type="Proteomes" id="UP000262939">
    <property type="component" value="Unassembled WGS sequence"/>
</dbReference>
<dbReference type="PRINTS" id="PR00098">
    <property type="entry name" value="CPSASE"/>
</dbReference>
<keyword evidence="8 16" id="KW-0677">Repeat</keyword>
<protein>
    <recommendedName>
        <fullName evidence="16">Carbamoyl phosphate synthase large chain</fullName>
        <ecNumber evidence="16">6.3.4.16</ecNumber>
        <ecNumber evidence="16">6.3.5.5</ecNumber>
    </recommendedName>
    <alternativeName>
        <fullName evidence="16">Carbamoyl phosphate synthetase ammonia chain</fullName>
    </alternativeName>
</protein>
<feature type="binding site" evidence="16">
    <location>
        <position position="298"/>
    </location>
    <ligand>
        <name>ATP</name>
        <dbReference type="ChEBI" id="CHEBI:30616"/>
        <label>1</label>
    </ligand>
</feature>
<dbReference type="SUPFAM" id="SSF56059">
    <property type="entry name" value="Glutathione synthetase ATP-binding domain-like"/>
    <property type="match status" value="2"/>
</dbReference>
<dbReference type="SMART" id="SM01096">
    <property type="entry name" value="CPSase_L_D3"/>
    <property type="match status" value="1"/>
</dbReference>
<feature type="binding site" evidence="16">
    <location>
        <position position="169"/>
    </location>
    <ligand>
        <name>ATP</name>
        <dbReference type="ChEBI" id="CHEBI:30616"/>
        <label>1</label>
    </ligand>
</feature>
<dbReference type="GO" id="GO:0044205">
    <property type="term" value="P:'de novo' UMP biosynthetic process"/>
    <property type="evidence" value="ECO:0007669"/>
    <property type="project" value="UniProtKB-UniRule"/>
</dbReference>
<feature type="binding site" evidence="16">
    <location>
        <position position="747"/>
    </location>
    <ligand>
        <name>ATP</name>
        <dbReference type="ChEBI" id="CHEBI:30616"/>
        <label>2</label>
    </ligand>
</feature>
<dbReference type="GO" id="GO:0005524">
    <property type="term" value="F:ATP binding"/>
    <property type="evidence" value="ECO:0007669"/>
    <property type="project" value="UniProtKB-UniRule"/>
</dbReference>
<dbReference type="PROSITE" id="PS00866">
    <property type="entry name" value="CPSASE_1"/>
    <property type="match status" value="2"/>
</dbReference>
<dbReference type="FunFam" id="3.30.470.20:FF:000026">
    <property type="entry name" value="Carbamoyl-phosphate synthase large chain"/>
    <property type="match status" value="1"/>
</dbReference>
<feature type="binding site" evidence="16">
    <location>
        <position position="835"/>
    </location>
    <ligand>
        <name>Mg(2+)</name>
        <dbReference type="ChEBI" id="CHEBI:18420"/>
        <label>4</label>
    </ligand>
</feature>
<dbReference type="PANTHER" id="PTHR11405:SF53">
    <property type="entry name" value="CARBAMOYL-PHOSPHATE SYNTHASE [AMMONIA], MITOCHONDRIAL"/>
    <property type="match status" value="1"/>
</dbReference>
<sequence length="1039" mass="115102">MPKDTTIQTILVIGSGPIVIGQAAEFDYAGTQACLALKEEGYKVILVNNNPATIMTDDMNADVVYFEPLTADVLERIIERERPCGLLATLGGQTGLNLAYQLHEQAILEKYGVKLLGTPIDSIKKGEDRQLFRELMFQINEPVPESQIVHTTEEAIEFAKKIGFPIIVRPAYTLGGTGGGIADNMEHFTELVRGGLQESPITQCLIEKSIAGFKEIEYEVMRDGNNTCITICNMENIDPVGIHTGDSVVVAPSQTLTDEEFQMLRSASIKIISSLGIIGGCNIQFALDPDSKKYYLIEVNPRVSRSSALASKATGYPIARIAAKLAVGYQLSELINPVTKSTYASFEPALDYVAVKFPRWPFDKFRSANRKLGTQMKATGEVMSLHRNLEGAVQKAVDSLELKTLGLQLTALKEKSVQELWKMLFECSDERIFVIFELIRKGVPVEQLHEATAMDYFFLNSFASIIEAEKQASGTKPLSLSHEELQFMKEKGVSDRYLAAVWDMKEAEVRNWRKKLGVVAVYKTVDTCAAEFESHTNYYYSTYFGENEQNKSEKPKVLMIGSGPIRIGQGIEFDYCSVHGVYALEQENIETIMINNNPETVSTDFATADRLYFEPLTMEYVLNVIEAEGVTDVIVQFGGQTAINLAKGLEEYGINLLGTSFDIVDQLEDRDRFYQLLQKLGIPHVPGTMADNEKELIDSAAEIGFPVLLRPSYVIGGQGMEIFQDKESLLKRLEAGSSLVYPVLIDSYIPGREAEIDLIADGNNVYIPIVAEHIERAGVHSGDSMAMLPSKNLTAKHKEKMAAYSKAIVEELQYKGLMNIQFVLKNDDIYVLEVNPRASRTIPIISKITGVPMVQAATKVLLGKYSLSDLFEKTGLMEEIRYSVVKYPVFSTFALSGLDSKVGPEMKSTGEGIAIGESFPEALAKVFHAHLLTKANEIYKADSALLDEKSLLKLQQLGYKMVDTEFEAWLKSGNGAAVLSYGASNEDKKIRLMAAKYRLQVFTEEESFKAYLEGLSCKNKGIASLQEWLAIHSEGVAQA</sequence>
<feature type="binding site" evidence="16">
    <location>
        <position position="821"/>
    </location>
    <ligand>
        <name>ATP</name>
        <dbReference type="ChEBI" id="CHEBI:30616"/>
        <label>2</label>
    </ligand>
</feature>
<evidence type="ECO:0000256" key="13">
    <source>
        <dbReference type="ARBA" id="ARBA00023211"/>
    </source>
</evidence>
<dbReference type="NCBIfam" id="NF009455">
    <property type="entry name" value="PRK12815.1"/>
    <property type="match status" value="1"/>
</dbReference>
<dbReference type="EMBL" id="QVTD01000004">
    <property type="protein sequence ID" value="RFU64143.1"/>
    <property type="molecule type" value="Genomic_DNA"/>
</dbReference>
<dbReference type="GO" id="GO:0005737">
    <property type="term" value="C:cytoplasm"/>
    <property type="evidence" value="ECO:0007669"/>
    <property type="project" value="TreeGrafter"/>
</dbReference>
<comment type="subunit">
    <text evidence="16">Composed of two chains; the small (or glutamine) chain promotes the hydrolysis of glutamine to ammonia, which is used by the large (or ammonia) chain to synthesize carbamoyl phosphate. Tetramer of heterodimers (alpha,beta)4.</text>
</comment>
<evidence type="ECO:0000256" key="16">
    <source>
        <dbReference type="HAMAP-Rule" id="MF_01210"/>
    </source>
</evidence>
<feature type="binding site" evidence="16">
    <location>
        <position position="298"/>
    </location>
    <ligand>
        <name>Mn(2+)</name>
        <dbReference type="ChEBI" id="CHEBI:29035"/>
        <label>2</label>
    </ligand>
</feature>
<evidence type="ECO:0000313" key="19">
    <source>
        <dbReference type="Proteomes" id="UP000262939"/>
    </source>
</evidence>
<dbReference type="InterPro" id="IPR006275">
    <property type="entry name" value="CPSase_lsu"/>
</dbReference>
<comment type="caution">
    <text evidence="18">The sequence shown here is derived from an EMBL/GenBank/DDBJ whole genome shotgun (WGS) entry which is preliminary data.</text>
</comment>
<feature type="binding site" evidence="16">
    <location>
        <position position="298"/>
    </location>
    <ligand>
        <name>Mg(2+)</name>
        <dbReference type="ChEBI" id="CHEBI:18420"/>
        <label>2</label>
    </ligand>
</feature>
<dbReference type="Pfam" id="PF25596">
    <property type="entry name" value="CPSase_L_D1"/>
    <property type="match status" value="2"/>
</dbReference>
<feature type="binding site" evidence="16">
    <location>
        <position position="821"/>
    </location>
    <ligand>
        <name>Mg(2+)</name>
        <dbReference type="ChEBI" id="CHEBI:18420"/>
        <label>3</label>
    </ligand>
</feature>
<feature type="binding site" evidence="16">
    <location>
        <position position="780"/>
    </location>
    <ligand>
        <name>ATP</name>
        <dbReference type="ChEBI" id="CHEBI:30616"/>
        <label>2</label>
    </ligand>
</feature>
<feature type="binding site" evidence="16">
    <location>
        <position position="833"/>
    </location>
    <ligand>
        <name>ATP</name>
        <dbReference type="ChEBI" id="CHEBI:30616"/>
        <label>2</label>
    </ligand>
</feature>
<dbReference type="PANTHER" id="PTHR11405">
    <property type="entry name" value="CARBAMOYLTRANSFERASE FAMILY MEMBER"/>
    <property type="match status" value="1"/>
</dbReference>
<keyword evidence="4 16" id="KW-0055">Arginine biosynthesis</keyword>
<comment type="caution">
    <text evidence="16">Lacks conserved residue(s) required for the propagation of feature annotation.</text>
</comment>
<dbReference type="UniPathway" id="UPA00070">
    <property type="reaction ID" value="UER00115"/>
</dbReference>
<keyword evidence="12 16" id="KW-0665">Pyrimidine biosynthesis</keyword>
<keyword evidence="11" id="KW-0460">Magnesium</keyword>
<dbReference type="Gene3D" id="1.10.1030.10">
    <property type="entry name" value="Carbamoyl-phosphate synthetase, large subunit oligomerisation domain"/>
    <property type="match status" value="1"/>
</dbReference>
<evidence type="ECO:0000256" key="6">
    <source>
        <dbReference type="ARBA" id="ARBA00022605"/>
    </source>
</evidence>
<feature type="binding site" evidence="16">
    <location>
        <position position="833"/>
    </location>
    <ligand>
        <name>Mg(2+)</name>
        <dbReference type="ChEBI" id="CHEBI:18420"/>
        <label>4</label>
    </ligand>
</feature>
<evidence type="ECO:0000256" key="4">
    <source>
        <dbReference type="ARBA" id="ARBA00022571"/>
    </source>
</evidence>
<comment type="function">
    <text evidence="16">Large subunit of the glutamine-dependent carbamoyl phosphate synthetase (CPSase). CPSase catalyzes the formation of carbamoyl phosphate from the ammonia moiety of glutamine, carbonate, and phosphate donated by ATP, constituting the first step of 2 biosynthetic pathways, one leading to arginine and/or urea and the other to pyrimidine nucleotides. The large subunit (synthetase) binds the substrates ammonia (free or transferred from glutamine from the small subunit), hydrogencarbonate and ATP and carries out an ATP-coupled ligase reaction, activating hydrogencarbonate by forming carboxy phosphate which reacts with ammonia to form carbamoyl phosphate.</text>
</comment>
<comment type="catalytic activity">
    <reaction evidence="14 16">
        <text>hydrogencarbonate + NH4(+) + 2 ATP = carbamoyl phosphate + 2 ADP + phosphate + 2 H(+)</text>
        <dbReference type="Rhea" id="RHEA:18029"/>
        <dbReference type="ChEBI" id="CHEBI:15378"/>
        <dbReference type="ChEBI" id="CHEBI:17544"/>
        <dbReference type="ChEBI" id="CHEBI:28938"/>
        <dbReference type="ChEBI" id="CHEBI:30616"/>
        <dbReference type="ChEBI" id="CHEBI:43474"/>
        <dbReference type="ChEBI" id="CHEBI:58228"/>
        <dbReference type="ChEBI" id="CHEBI:456216"/>
        <dbReference type="EC" id="6.3.4.16"/>
    </reaction>
</comment>
<feature type="binding site" evidence="16">
    <location>
        <position position="781"/>
    </location>
    <ligand>
        <name>ATP</name>
        <dbReference type="ChEBI" id="CHEBI:30616"/>
        <label>2</label>
    </ligand>
</feature>